<dbReference type="Gene3D" id="1.10.45.10">
    <property type="entry name" value="Vanillyl-alcohol Oxidase, Chain A, domain 4"/>
    <property type="match status" value="1"/>
</dbReference>
<dbReference type="InterPro" id="IPR016169">
    <property type="entry name" value="FAD-bd_PCMH_sub2"/>
</dbReference>
<dbReference type="PANTHER" id="PTHR43762:SF1">
    <property type="entry name" value="D-ARABINONO-1,4-LACTONE OXIDASE"/>
    <property type="match status" value="1"/>
</dbReference>
<reference evidence="3" key="1">
    <citation type="submission" date="2022-07" db="EMBL/GenBank/DDBJ databases">
        <authorList>
            <person name="Wu T."/>
        </authorList>
    </citation>
    <scope>NUCLEOTIDE SEQUENCE</scope>
    <source>
        <strain evidence="3">SD-1</strain>
    </source>
</reference>
<protein>
    <submittedName>
        <fullName evidence="3">FAD-binding protein</fullName>
    </submittedName>
</protein>
<dbReference type="InterPro" id="IPR007173">
    <property type="entry name" value="ALO_C"/>
</dbReference>
<dbReference type="PIRSF" id="PIRSF000136">
    <property type="entry name" value="LGO_GLO"/>
    <property type="match status" value="1"/>
</dbReference>
<evidence type="ECO:0000259" key="2">
    <source>
        <dbReference type="PROSITE" id="PS51387"/>
    </source>
</evidence>
<dbReference type="EMBL" id="CP101185">
    <property type="protein sequence ID" value="UYV97726.1"/>
    <property type="molecule type" value="Genomic_DNA"/>
</dbReference>
<dbReference type="GO" id="GO:0016020">
    <property type="term" value="C:membrane"/>
    <property type="evidence" value="ECO:0007669"/>
    <property type="project" value="InterPro"/>
</dbReference>
<dbReference type="InterPro" id="IPR006094">
    <property type="entry name" value="Oxid_FAD_bind_N"/>
</dbReference>
<dbReference type="PANTHER" id="PTHR43762">
    <property type="entry name" value="L-GULONOLACTONE OXIDASE"/>
    <property type="match status" value="1"/>
</dbReference>
<dbReference type="Gene3D" id="3.30.465.10">
    <property type="match status" value="1"/>
</dbReference>
<dbReference type="PROSITE" id="PS51387">
    <property type="entry name" value="FAD_PCMH"/>
    <property type="match status" value="1"/>
</dbReference>
<dbReference type="Gene3D" id="3.30.70.2520">
    <property type="match status" value="1"/>
</dbReference>
<dbReference type="SUPFAM" id="SSF56176">
    <property type="entry name" value="FAD-binding/transporter-associated domain-like"/>
    <property type="match status" value="1"/>
</dbReference>
<feature type="domain" description="FAD-binding PCMH-type" evidence="2">
    <location>
        <begin position="8"/>
        <end position="172"/>
    </location>
</feature>
<accession>A0AAX3EIP1</accession>
<dbReference type="Pfam" id="PF04030">
    <property type="entry name" value="ALO"/>
    <property type="match status" value="1"/>
</dbReference>
<keyword evidence="1" id="KW-0560">Oxidoreductase</keyword>
<dbReference type="Proteomes" id="UP001163293">
    <property type="component" value="Chromosome"/>
</dbReference>
<proteinExistence type="predicted"/>
<dbReference type="Pfam" id="PF01565">
    <property type="entry name" value="FAD_binding_4"/>
    <property type="match status" value="1"/>
</dbReference>
<evidence type="ECO:0000256" key="1">
    <source>
        <dbReference type="ARBA" id="ARBA00023002"/>
    </source>
</evidence>
<name>A0AAX3EIP1_PAEUR</name>
<dbReference type="InterPro" id="IPR016171">
    <property type="entry name" value="Vanillyl_alc_oxidase_C-sub2"/>
</dbReference>
<dbReference type="InterPro" id="IPR016167">
    <property type="entry name" value="FAD-bd_PCMH_sub1"/>
</dbReference>
<keyword evidence="4" id="KW-1185">Reference proteome</keyword>
<evidence type="ECO:0000313" key="4">
    <source>
        <dbReference type="Proteomes" id="UP001163293"/>
    </source>
</evidence>
<dbReference type="InterPro" id="IPR016166">
    <property type="entry name" value="FAD-bd_PCMH"/>
</dbReference>
<dbReference type="AlphaFoldDB" id="A0AAX3EIP1"/>
<dbReference type="Gene3D" id="3.30.43.10">
    <property type="entry name" value="Uridine Diphospho-n-acetylenolpyruvylglucosamine Reductase, domain 2"/>
    <property type="match status" value="1"/>
</dbReference>
<organism evidence="3 4">
    <name type="scientific">Paenarthrobacter ureafaciens</name>
    <dbReference type="NCBI Taxonomy" id="37931"/>
    <lineage>
        <taxon>Bacteria</taxon>
        <taxon>Bacillati</taxon>
        <taxon>Actinomycetota</taxon>
        <taxon>Actinomycetes</taxon>
        <taxon>Micrococcales</taxon>
        <taxon>Micrococcaceae</taxon>
        <taxon>Paenarthrobacter</taxon>
    </lineage>
</organism>
<dbReference type="InterPro" id="IPR010031">
    <property type="entry name" value="FAD_lactone_oxidase-like"/>
</dbReference>
<evidence type="ECO:0000313" key="3">
    <source>
        <dbReference type="EMBL" id="UYV97726.1"/>
    </source>
</evidence>
<sequence length="417" mass="45063">MKNWAGNLQYSSAAVHRPSSVSEVQELVANASRVKALGSRHSFNTVADTSGTHILLDALPQEITLSEDRKTVKVSGGISYGALCRAIEEQGYAIHNLASLPHISVAGAIQTGTHGSGVKNPSLAEAVVSLDVVRASGELVTLTRDDPEFAATVVGLGAMGIVTGLELAVRPSFGMRQRVLTGLPWDRALTDFETIASSAYSVSFFTDYTGDSIPQVWLKALGTETALPDLFGATAAPAALHPLPGMSAENCTIQLDEPGKWLDRLPHFRHEFTPSNGEELQSEFILPLTDAPAALQAVRALADKLAPLLFVSEIRTIAADEFWLSPFYQQQSVALHFTWKPLQDDVEAFLPELERSLQPFGSRPHWGKLFTPSLYDFAALYPRFEDFRALVEANDPQGKFRNGLLDSVLGVAAPAGK</sequence>
<dbReference type="RefSeq" id="WP_069696611.1">
    <property type="nucleotide sequence ID" value="NZ_CP043010.1"/>
</dbReference>
<dbReference type="GO" id="GO:0080049">
    <property type="term" value="F:L-gulono-1,4-lactone dehydrogenase activity"/>
    <property type="evidence" value="ECO:0007669"/>
    <property type="project" value="TreeGrafter"/>
</dbReference>
<dbReference type="InterPro" id="IPR036318">
    <property type="entry name" value="FAD-bd_PCMH-like_sf"/>
</dbReference>
<dbReference type="Gene3D" id="3.30.70.2530">
    <property type="match status" value="1"/>
</dbReference>
<dbReference type="GO" id="GO:0003885">
    <property type="term" value="F:D-arabinono-1,4-lactone oxidase activity"/>
    <property type="evidence" value="ECO:0007669"/>
    <property type="project" value="InterPro"/>
</dbReference>
<gene>
    <name evidence="3" type="ORF">NL394_00260</name>
</gene>
<dbReference type="GO" id="GO:0071949">
    <property type="term" value="F:FAD binding"/>
    <property type="evidence" value="ECO:0007669"/>
    <property type="project" value="InterPro"/>
</dbReference>